<dbReference type="CDD" id="cd11722">
    <property type="entry name" value="SOAR"/>
    <property type="match status" value="1"/>
</dbReference>
<name>A0AAN9W7J4_9ORTH</name>
<evidence type="ECO:0000256" key="9">
    <source>
        <dbReference type="ARBA" id="ARBA00023054"/>
    </source>
</evidence>
<dbReference type="GO" id="GO:0005783">
    <property type="term" value="C:endoplasmic reticulum"/>
    <property type="evidence" value="ECO:0007669"/>
    <property type="project" value="TreeGrafter"/>
</dbReference>
<dbReference type="Gene3D" id="1.20.5.340">
    <property type="match status" value="1"/>
</dbReference>
<feature type="coiled-coil region" evidence="14">
    <location>
        <begin position="272"/>
        <end position="355"/>
    </location>
</feature>
<evidence type="ECO:0000256" key="15">
    <source>
        <dbReference type="SAM" id="MobiDB-lite"/>
    </source>
</evidence>
<feature type="domain" description="SAM" evidence="17">
    <location>
        <begin position="162"/>
        <end position="220"/>
    </location>
</feature>
<evidence type="ECO:0000256" key="5">
    <source>
        <dbReference type="ARBA" id="ARBA00022723"/>
    </source>
</evidence>
<evidence type="ECO:0000256" key="14">
    <source>
        <dbReference type="SAM" id="Coils"/>
    </source>
</evidence>
<dbReference type="GO" id="GO:0005246">
    <property type="term" value="F:calcium channel regulator activity"/>
    <property type="evidence" value="ECO:0007669"/>
    <property type="project" value="InterPro"/>
</dbReference>
<protein>
    <recommendedName>
        <fullName evidence="17">SAM domain-containing protein</fullName>
    </recommendedName>
</protein>
<keyword evidence="12" id="KW-0325">Glycoprotein</keyword>
<dbReference type="GO" id="GO:0006874">
    <property type="term" value="P:intracellular calcium ion homeostasis"/>
    <property type="evidence" value="ECO:0007669"/>
    <property type="project" value="TreeGrafter"/>
</dbReference>
<keyword evidence="10" id="KW-0406">Ion transport</keyword>
<evidence type="ECO:0000256" key="16">
    <source>
        <dbReference type="SAM" id="SignalP"/>
    </source>
</evidence>
<keyword evidence="19" id="KW-1185">Reference proteome</keyword>
<keyword evidence="3" id="KW-0109">Calcium transport</keyword>
<dbReference type="AlphaFoldDB" id="A0AAN9W7J4"/>
<evidence type="ECO:0000256" key="2">
    <source>
        <dbReference type="ARBA" id="ARBA00022553"/>
    </source>
</evidence>
<dbReference type="PANTHER" id="PTHR15136">
    <property type="entry name" value="STROMAL INTERACTION MOLECULE HOMOLOG"/>
    <property type="match status" value="1"/>
</dbReference>
<dbReference type="GO" id="GO:0005886">
    <property type="term" value="C:plasma membrane"/>
    <property type="evidence" value="ECO:0007669"/>
    <property type="project" value="TreeGrafter"/>
</dbReference>
<dbReference type="Gene3D" id="1.10.287.3550">
    <property type="match status" value="1"/>
</dbReference>
<dbReference type="InterPro" id="IPR037608">
    <property type="entry name" value="STIM1/2"/>
</dbReference>
<keyword evidence="7" id="KW-0106">Calcium</keyword>
<feature type="compositionally biased region" description="Low complexity" evidence="15">
    <location>
        <begin position="487"/>
        <end position="497"/>
    </location>
</feature>
<dbReference type="GO" id="GO:0005509">
    <property type="term" value="F:calcium ion binding"/>
    <property type="evidence" value="ECO:0007669"/>
    <property type="project" value="TreeGrafter"/>
</dbReference>
<evidence type="ECO:0000256" key="12">
    <source>
        <dbReference type="ARBA" id="ARBA00023180"/>
    </source>
</evidence>
<dbReference type="SMART" id="SM00454">
    <property type="entry name" value="SAM"/>
    <property type="match status" value="1"/>
</dbReference>
<dbReference type="InterPro" id="IPR013761">
    <property type="entry name" value="SAM/pointed_sf"/>
</dbReference>
<organism evidence="18 19">
    <name type="scientific">Gryllus longicercus</name>
    <dbReference type="NCBI Taxonomy" id="2509291"/>
    <lineage>
        <taxon>Eukaryota</taxon>
        <taxon>Metazoa</taxon>
        <taxon>Ecdysozoa</taxon>
        <taxon>Arthropoda</taxon>
        <taxon>Hexapoda</taxon>
        <taxon>Insecta</taxon>
        <taxon>Pterygota</taxon>
        <taxon>Neoptera</taxon>
        <taxon>Polyneoptera</taxon>
        <taxon>Orthoptera</taxon>
        <taxon>Ensifera</taxon>
        <taxon>Gryllidea</taxon>
        <taxon>Grylloidea</taxon>
        <taxon>Gryllidae</taxon>
        <taxon>Gryllinae</taxon>
        <taxon>Gryllus</taxon>
    </lineage>
</organism>
<evidence type="ECO:0000256" key="6">
    <source>
        <dbReference type="ARBA" id="ARBA00022729"/>
    </source>
</evidence>
<evidence type="ECO:0000259" key="17">
    <source>
        <dbReference type="PROSITE" id="PS50105"/>
    </source>
</evidence>
<proteinExistence type="predicted"/>
<dbReference type="InterPro" id="IPR057835">
    <property type="entry name" value="EF-hand_STIM1/2"/>
</dbReference>
<feature type="region of interest" description="Disordered" evidence="15">
    <location>
        <begin position="523"/>
        <end position="543"/>
    </location>
</feature>
<feature type="compositionally biased region" description="Polar residues" evidence="15">
    <location>
        <begin position="587"/>
        <end position="607"/>
    </location>
</feature>
<dbReference type="Gene3D" id="1.10.150.50">
    <property type="entry name" value="Transcription Factor, Ets-1"/>
    <property type="match status" value="1"/>
</dbReference>
<dbReference type="Gene3D" id="1.10.238.180">
    <property type="match status" value="1"/>
</dbReference>
<dbReference type="FunFam" id="1.10.238.180:FF:000001">
    <property type="entry name" value="Stromal interaction molecule 1"/>
    <property type="match status" value="1"/>
</dbReference>
<reference evidence="18 19" key="1">
    <citation type="submission" date="2024-03" db="EMBL/GenBank/DDBJ databases">
        <title>The genome assembly and annotation of the cricket Gryllus longicercus Weissman &amp; Gray.</title>
        <authorList>
            <person name="Szrajer S."/>
            <person name="Gray D."/>
            <person name="Ylla G."/>
        </authorList>
    </citation>
    <scope>NUCLEOTIDE SEQUENCE [LARGE SCALE GENOMIC DNA]</scope>
    <source>
        <strain evidence="18">DAG 2021-001</strain>
        <tissue evidence="18">Whole body minus gut</tissue>
    </source>
</reference>
<dbReference type="FunFam" id="1.10.150.50:FF:000009">
    <property type="entry name" value="Stromal interaction molecule 1"/>
    <property type="match status" value="1"/>
</dbReference>
<feature type="compositionally biased region" description="Basic and acidic residues" evidence="15">
    <location>
        <begin position="614"/>
        <end position="726"/>
    </location>
</feature>
<evidence type="ECO:0000256" key="4">
    <source>
        <dbReference type="ARBA" id="ARBA00022692"/>
    </source>
</evidence>
<keyword evidence="11" id="KW-0472">Membrane</keyword>
<evidence type="ECO:0000256" key="3">
    <source>
        <dbReference type="ARBA" id="ARBA00022568"/>
    </source>
</evidence>
<keyword evidence="4" id="KW-0812">Transmembrane</keyword>
<feature type="region of interest" description="Disordered" evidence="15">
    <location>
        <begin position="779"/>
        <end position="816"/>
    </location>
</feature>
<keyword evidence="5" id="KW-0479">Metal-binding</keyword>
<dbReference type="Pfam" id="PF16533">
    <property type="entry name" value="SOAR"/>
    <property type="match status" value="1"/>
</dbReference>
<evidence type="ECO:0000256" key="7">
    <source>
        <dbReference type="ARBA" id="ARBA00022837"/>
    </source>
</evidence>
<keyword evidence="6 16" id="KW-0732">Signal</keyword>
<dbReference type="InterPro" id="IPR001660">
    <property type="entry name" value="SAM"/>
</dbReference>
<keyword evidence="2" id="KW-0597">Phosphoprotein</keyword>
<evidence type="ECO:0000313" key="18">
    <source>
        <dbReference type="EMBL" id="KAK7872552.1"/>
    </source>
</evidence>
<evidence type="ECO:0000256" key="11">
    <source>
        <dbReference type="ARBA" id="ARBA00023136"/>
    </source>
</evidence>
<dbReference type="PROSITE" id="PS51257">
    <property type="entry name" value="PROKAR_LIPOPROTEIN"/>
    <property type="match status" value="1"/>
</dbReference>
<dbReference type="CDD" id="cd09504">
    <property type="entry name" value="SAM_STIM-1_2-like"/>
    <property type="match status" value="1"/>
</dbReference>
<dbReference type="EMBL" id="JAZDUA010000023">
    <property type="protein sequence ID" value="KAK7872552.1"/>
    <property type="molecule type" value="Genomic_DNA"/>
</dbReference>
<evidence type="ECO:0000313" key="19">
    <source>
        <dbReference type="Proteomes" id="UP001378592"/>
    </source>
</evidence>
<feature type="compositionally biased region" description="Basic residues" evidence="15">
    <location>
        <begin position="798"/>
        <end position="816"/>
    </location>
</feature>
<dbReference type="GO" id="GO:0002115">
    <property type="term" value="P:store-operated calcium entry"/>
    <property type="evidence" value="ECO:0007669"/>
    <property type="project" value="TreeGrafter"/>
</dbReference>
<comment type="subcellular location">
    <subcellularLocation>
        <location evidence="13">Endomembrane system</location>
        <topology evidence="13">Single-pass type I membrane protein</topology>
    </subcellularLocation>
</comment>
<dbReference type="Pfam" id="PF07647">
    <property type="entry name" value="SAM_2"/>
    <property type="match status" value="1"/>
</dbReference>
<feature type="signal peptide" evidence="16">
    <location>
        <begin position="1"/>
        <end position="21"/>
    </location>
</feature>
<keyword evidence="8" id="KW-1133">Transmembrane helix</keyword>
<keyword evidence="1" id="KW-0813">Transport</keyword>
<dbReference type="SUPFAM" id="SSF47769">
    <property type="entry name" value="SAM/Pointed domain"/>
    <property type="match status" value="1"/>
</dbReference>
<keyword evidence="9 14" id="KW-0175">Coiled coil</keyword>
<feature type="region of interest" description="Disordered" evidence="15">
    <location>
        <begin position="484"/>
        <end position="506"/>
    </location>
</feature>
<dbReference type="PANTHER" id="PTHR15136:SF5">
    <property type="entry name" value="STROMAL INTERACTION MOLECULE HOMOLOG"/>
    <property type="match status" value="1"/>
</dbReference>
<dbReference type="InterPro" id="IPR032393">
    <property type="entry name" value="SOAR_STIM1/2"/>
</dbReference>
<accession>A0AAN9W7J4</accession>
<evidence type="ECO:0000256" key="10">
    <source>
        <dbReference type="ARBA" id="ARBA00023065"/>
    </source>
</evidence>
<dbReference type="FunFam" id="1.20.5.340:FF:000033">
    <property type="entry name" value="Stromal interaction molecule"/>
    <property type="match status" value="1"/>
</dbReference>
<dbReference type="Pfam" id="PF25578">
    <property type="entry name" value="EF-hand_STIM1"/>
    <property type="match status" value="1"/>
</dbReference>
<gene>
    <name evidence="18" type="ORF">R5R35_013785</name>
</gene>
<evidence type="ECO:0000256" key="1">
    <source>
        <dbReference type="ARBA" id="ARBA00022448"/>
    </source>
</evidence>
<dbReference type="FunFam" id="1.10.287.3550:FF:000002">
    <property type="entry name" value="Stromal interaction molecule homolog"/>
    <property type="match status" value="1"/>
</dbReference>
<feature type="coiled-coil region" evidence="14">
    <location>
        <begin position="379"/>
        <end position="413"/>
    </location>
</feature>
<feature type="chain" id="PRO_5043010266" description="SAM domain-containing protein" evidence="16">
    <location>
        <begin position="22"/>
        <end position="816"/>
    </location>
</feature>
<sequence>MYTIFKTGIILCLVITCGCNGDKSETGTVPEAQQERTLKTSFSSANLLRSGSSQSVVNEAVHHVTPSFEAAIGEGCNDDVACLTLASHDRIGLEAIRSLHRQLDDDANGNVDLSESDEFLRQELQYEDGYERRQRVFHRNDDNHISVRELWEAWIRSEVHNWTVEQTSDWLSSSVELPQYAENFKLHKVTGAMLPRLAVNNMHYLSNVLGIKDPIHKQKIALKAMDVVLFGSPKDLEAYHHKKDMILVNLLLVALVGLWYARRQTNSSKDDLRRMMKDMESLQQAKQTLDQLQKELEKARMEQEFVTTEKQNLERLLEQGGDNMELRTSSSDLEVSQLKAEIEMLRGELKRAEGELEDRCWSPPVGLQQWLQLTHEIENKGYIKKKMAAEKQLQQAREACEKLRKKRSSLVGAFVSTHGKSIDDVDRSIVEARTSLNEVTQELQERVHRWKQIELLCGFNIVNNSGLQYLESILYRGTANGRGGSSMGLRGRMSSSQDDLDDDTSSLYSPSAGCLESFQWKEGADSSGSEAGKGELDDDFQTDSRSLTSNVHFIVGSDSWSEEMGKTRMSRSFSQDPSLILGERESSPPNMSLSETCLDGKQQTTPRITPLKKSSRDFSSREYVSKDSREHGFRDSSRDHGSRESSSRDHSSRESSAKDHGSKESSYKDHGSRESSGKDHASRESTSRDHGSREMSSREHVPGGHTTKEHLLREPGKDHVIREISPRDLASQDRAVRELAIVPYERSSKEHVLRDPMLREGIAASRDQAVSKAEQMVSLDDETYSTDSNSTTEEDLRRKKRKLFPTFNRKHKTKTS</sequence>
<dbReference type="PROSITE" id="PS50105">
    <property type="entry name" value="SAM_DOMAIN"/>
    <property type="match status" value="1"/>
</dbReference>
<feature type="region of interest" description="Disordered" evidence="15">
    <location>
        <begin position="566"/>
        <end position="726"/>
    </location>
</feature>
<dbReference type="GO" id="GO:0051049">
    <property type="term" value="P:regulation of transport"/>
    <property type="evidence" value="ECO:0007669"/>
    <property type="project" value="UniProtKB-ARBA"/>
</dbReference>
<evidence type="ECO:0000256" key="13">
    <source>
        <dbReference type="ARBA" id="ARBA00046288"/>
    </source>
</evidence>
<dbReference type="Proteomes" id="UP001378592">
    <property type="component" value="Unassembled WGS sequence"/>
</dbReference>
<evidence type="ECO:0000256" key="8">
    <source>
        <dbReference type="ARBA" id="ARBA00022989"/>
    </source>
</evidence>
<comment type="caution">
    <text evidence="18">The sequence shown here is derived from an EMBL/GenBank/DDBJ whole genome shotgun (WGS) entry which is preliminary data.</text>
</comment>